<keyword evidence="2" id="KW-0808">Transferase</keyword>
<dbReference type="PROSITE" id="PS00107">
    <property type="entry name" value="PROTEIN_KINASE_ATP"/>
    <property type="match status" value="1"/>
</dbReference>
<dbReference type="PANTHER" id="PTHR24350">
    <property type="entry name" value="SERINE/THREONINE-PROTEIN KINASE IAL-RELATED"/>
    <property type="match status" value="1"/>
</dbReference>
<evidence type="ECO:0000256" key="4">
    <source>
        <dbReference type="ARBA" id="ARBA00022777"/>
    </source>
</evidence>
<evidence type="ECO:0000256" key="7">
    <source>
        <dbReference type="ARBA" id="ARBA00048679"/>
    </source>
</evidence>
<dbReference type="EMBL" id="OV651813">
    <property type="protein sequence ID" value="CAH1098690.1"/>
    <property type="molecule type" value="Genomic_DNA"/>
</dbReference>
<feature type="region of interest" description="Disordered" evidence="12">
    <location>
        <begin position="340"/>
        <end position="363"/>
    </location>
</feature>
<dbReference type="InterPro" id="IPR011009">
    <property type="entry name" value="Kinase-like_dom_sf"/>
</dbReference>
<organism evidence="14 15">
    <name type="scientific">Psylliodes chrysocephalus</name>
    <dbReference type="NCBI Taxonomy" id="3402493"/>
    <lineage>
        <taxon>Eukaryota</taxon>
        <taxon>Metazoa</taxon>
        <taxon>Ecdysozoa</taxon>
        <taxon>Arthropoda</taxon>
        <taxon>Hexapoda</taxon>
        <taxon>Insecta</taxon>
        <taxon>Pterygota</taxon>
        <taxon>Neoptera</taxon>
        <taxon>Endopterygota</taxon>
        <taxon>Coleoptera</taxon>
        <taxon>Polyphaga</taxon>
        <taxon>Cucujiformia</taxon>
        <taxon>Chrysomeloidea</taxon>
        <taxon>Chrysomelidae</taxon>
        <taxon>Galerucinae</taxon>
        <taxon>Alticini</taxon>
        <taxon>Psylliodes</taxon>
    </lineage>
</organism>
<sequence>MLTGFAEKAPKIKHESGLKEKPIKHIKLDEVKDLFAVFEFKEEIGHGNFGLVVEAIEKSSSTHFAVKIVNKYAAGSLKLEEIQREIKILKSVTHPNIINLDRVYETGKKIYMVFELCNDNLFNKFKSCNAFPDKTIKKIIKQLVDAVYYLHRHDIVHRDIKMENILITKNPEDPNDELFIKLTDFGLSIKKAATGIQGMLRDRVGTIIYMAPEILLDHTYSELCDVWSIGVILFTMMYGKFPFMSTSQKELAGKIISFEPEFSTKMIDLDCVDLMKSTLVKDPVKRITAQEMLKHPWLFDNKIKVKTKNQTVIDYMKQWKTEMMLPGEESDWVSAYTTDRTSQYSNYSTAKSTGDKSAYSATS</sequence>
<evidence type="ECO:0000256" key="6">
    <source>
        <dbReference type="ARBA" id="ARBA00047899"/>
    </source>
</evidence>
<evidence type="ECO:0000313" key="14">
    <source>
        <dbReference type="EMBL" id="CAH1098690.1"/>
    </source>
</evidence>
<dbReference type="Pfam" id="PF00069">
    <property type="entry name" value="Pkinase"/>
    <property type="match status" value="1"/>
</dbReference>
<evidence type="ECO:0000256" key="12">
    <source>
        <dbReference type="SAM" id="MobiDB-lite"/>
    </source>
</evidence>
<dbReference type="PROSITE" id="PS00108">
    <property type="entry name" value="PROTEIN_KINASE_ST"/>
    <property type="match status" value="1"/>
</dbReference>
<keyword evidence="4" id="KW-0418">Kinase</keyword>
<evidence type="ECO:0000256" key="2">
    <source>
        <dbReference type="ARBA" id="ARBA00022679"/>
    </source>
</evidence>
<evidence type="ECO:0000256" key="3">
    <source>
        <dbReference type="ARBA" id="ARBA00022741"/>
    </source>
</evidence>
<name>A0A9P0G6J1_9CUCU</name>
<feature type="domain" description="Protein kinase" evidence="13">
    <location>
        <begin position="38"/>
        <end position="298"/>
    </location>
</feature>
<dbReference type="FunFam" id="1.10.510.10:FF:000571">
    <property type="entry name" value="Maternal embryonic leucine zipper kinase"/>
    <property type="match status" value="1"/>
</dbReference>
<feature type="active site" description="Proton acceptor" evidence="8">
    <location>
        <position position="159"/>
    </location>
</feature>
<evidence type="ECO:0000259" key="13">
    <source>
        <dbReference type="SMART" id="SM00220"/>
    </source>
</evidence>
<evidence type="ECO:0000256" key="9">
    <source>
        <dbReference type="PIRSR" id="PIRSR630616-2"/>
    </source>
</evidence>
<proteinExistence type="predicted"/>
<dbReference type="AlphaFoldDB" id="A0A9P0G6J1"/>
<dbReference type="Proteomes" id="UP001153636">
    <property type="component" value="Chromosome 1"/>
</dbReference>
<dbReference type="GO" id="GO:0004674">
    <property type="term" value="F:protein serine/threonine kinase activity"/>
    <property type="evidence" value="ECO:0007669"/>
    <property type="project" value="UniProtKB-KW"/>
</dbReference>
<dbReference type="InterPro" id="IPR030616">
    <property type="entry name" value="Aur-like"/>
</dbReference>
<keyword evidence="1" id="KW-0723">Serine/threonine-protein kinase</keyword>
<evidence type="ECO:0000256" key="1">
    <source>
        <dbReference type="ARBA" id="ARBA00022527"/>
    </source>
</evidence>
<feature type="binding site" evidence="9 11">
    <location>
        <position position="67"/>
    </location>
    <ligand>
        <name>ATP</name>
        <dbReference type="ChEBI" id="CHEBI:30616"/>
    </ligand>
</feature>
<comment type="catalytic activity">
    <reaction evidence="7">
        <text>L-seryl-[protein] + ATP = O-phospho-L-seryl-[protein] + ADP + H(+)</text>
        <dbReference type="Rhea" id="RHEA:17989"/>
        <dbReference type="Rhea" id="RHEA-COMP:9863"/>
        <dbReference type="Rhea" id="RHEA-COMP:11604"/>
        <dbReference type="ChEBI" id="CHEBI:15378"/>
        <dbReference type="ChEBI" id="CHEBI:29999"/>
        <dbReference type="ChEBI" id="CHEBI:30616"/>
        <dbReference type="ChEBI" id="CHEBI:83421"/>
        <dbReference type="ChEBI" id="CHEBI:456216"/>
        <dbReference type="EC" id="2.7.11.1"/>
    </reaction>
</comment>
<dbReference type="Gene3D" id="1.10.510.10">
    <property type="entry name" value="Transferase(Phosphotransferase) domain 1"/>
    <property type="match status" value="1"/>
</dbReference>
<evidence type="ECO:0000256" key="11">
    <source>
        <dbReference type="PROSITE-ProRule" id="PRU10141"/>
    </source>
</evidence>
<feature type="binding site" evidence="9">
    <location>
        <position position="184"/>
    </location>
    <ligand>
        <name>ATP</name>
        <dbReference type="ChEBI" id="CHEBI:30616"/>
    </ligand>
</feature>
<feature type="binding site" evidence="9">
    <location>
        <begin position="163"/>
        <end position="164"/>
    </location>
    <ligand>
        <name>ATP</name>
        <dbReference type="ChEBI" id="CHEBI:30616"/>
    </ligand>
</feature>
<accession>A0A9P0G6J1</accession>
<feature type="cross-link" description="Glycyl lysine isopeptide (Lys-Gly) (interchain with G-Cter in SUMO2)" evidence="10">
    <location>
        <position position="161"/>
    </location>
</feature>
<dbReference type="InterPro" id="IPR017441">
    <property type="entry name" value="Protein_kinase_ATP_BS"/>
</dbReference>
<comment type="catalytic activity">
    <reaction evidence="6">
        <text>L-threonyl-[protein] + ATP = O-phospho-L-threonyl-[protein] + ADP + H(+)</text>
        <dbReference type="Rhea" id="RHEA:46608"/>
        <dbReference type="Rhea" id="RHEA-COMP:11060"/>
        <dbReference type="Rhea" id="RHEA-COMP:11605"/>
        <dbReference type="ChEBI" id="CHEBI:15378"/>
        <dbReference type="ChEBI" id="CHEBI:30013"/>
        <dbReference type="ChEBI" id="CHEBI:30616"/>
        <dbReference type="ChEBI" id="CHEBI:61977"/>
        <dbReference type="ChEBI" id="CHEBI:456216"/>
        <dbReference type="EC" id="2.7.11.1"/>
    </reaction>
</comment>
<protein>
    <recommendedName>
        <fullName evidence="13">Protein kinase domain-containing protein</fullName>
    </recommendedName>
</protein>
<dbReference type="OrthoDB" id="346907at2759"/>
<evidence type="ECO:0000313" key="15">
    <source>
        <dbReference type="Proteomes" id="UP001153636"/>
    </source>
</evidence>
<evidence type="ECO:0000256" key="10">
    <source>
        <dbReference type="PIRSR" id="PIRSR630616-3"/>
    </source>
</evidence>
<dbReference type="FunFam" id="3.30.200.20:FF:000315">
    <property type="entry name" value="Calcium-dependent protein kinase 3"/>
    <property type="match status" value="1"/>
</dbReference>
<keyword evidence="3 9" id="KW-0547">Nucleotide-binding</keyword>
<keyword evidence="5 9" id="KW-0067">ATP-binding</keyword>
<evidence type="ECO:0000256" key="5">
    <source>
        <dbReference type="ARBA" id="ARBA00022840"/>
    </source>
</evidence>
<dbReference type="GO" id="GO:0005524">
    <property type="term" value="F:ATP binding"/>
    <property type="evidence" value="ECO:0007669"/>
    <property type="project" value="UniProtKB-UniRule"/>
</dbReference>
<dbReference type="InterPro" id="IPR000719">
    <property type="entry name" value="Prot_kinase_dom"/>
</dbReference>
<dbReference type="SUPFAM" id="SSF56112">
    <property type="entry name" value="Protein kinase-like (PK-like)"/>
    <property type="match status" value="1"/>
</dbReference>
<keyword evidence="15" id="KW-1185">Reference proteome</keyword>
<evidence type="ECO:0000256" key="8">
    <source>
        <dbReference type="PIRSR" id="PIRSR630616-1"/>
    </source>
</evidence>
<dbReference type="InterPro" id="IPR008271">
    <property type="entry name" value="Ser/Thr_kinase_AS"/>
</dbReference>
<feature type="compositionally biased region" description="Polar residues" evidence="12">
    <location>
        <begin position="340"/>
        <end position="352"/>
    </location>
</feature>
<gene>
    <name evidence="14" type="ORF">PSYICH_LOCUS1336</name>
</gene>
<dbReference type="SMART" id="SM00220">
    <property type="entry name" value="S_TKc"/>
    <property type="match status" value="1"/>
</dbReference>
<reference evidence="14" key="1">
    <citation type="submission" date="2022-01" db="EMBL/GenBank/DDBJ databases">
        <authorList>
            <person name="King R."/>
        </authorList>
    </citation>
    <scope>NUCLEOTIDE SEQUENCE</scope>
</reference>